<keyword evidence="1" id="KW-0472">Membrane</keyword>
<protein>
    <recommendedName>
        <fullName evidence="2">DUF4350 domain-containing protein</fullName>
    </recommendedName>
</protein>
<dbReference type="AlphaFoldDB" id="A0A0B2ABA6"/>
<gene>
    <name evidence="3" type="ORF">LK09_08620</name>
</gene>
<sequence length="372" mass="37951">MAGWAAIAVALVVIVGLGALITPRPSTSQGTLDPRSTGADGARALVSILEKHGVTVQIVTDPVAAHDALEKTPATLWLPDSPALTVADLLALTKQAAGTVVGDPAARSARVLFGATLAGYGRGVVSPACTLPAAQRAGGISPGVLFRATGADTSSCYPQGDAVGLVTRTDGARQDTIVDGTRLFTNEHLGENGNAALAINLLGARDTLVWLAPEGGNAGAAPTLADLTPGWVTPLVVLGFATALAAAIWRGRRFGPLVAERLPVTVRASETAEGRAHLYARAADPAHAYELLRAAAARRIATALGLGRRASAGEVADAAAAVTGRSRADVRTLLVDARPGDDRALVDLATRLYALENAVHAAILPEGTARDR</sequence>
<dbReference type="InterPro" id="IPR025646">
    <property type="entry name" value="DUF4350"/>
</dbReference>
<keyword evidence="1" id="KW-0812">Transmembrane</keyword>
<evidence type="ECO:0000256" key="1">
    <source>
        <dbReference type="SAM" id="Phobius"/>
    </source>
</evidence>
<comment type="caution">
    <text evidence="3">The sequence shown here is derived from an EMBL/GenBank/DDBJ whole genome shotgun (WGS) entry which is preliminary data.</text>
</comment>
<keyword evidence="1" id="KW-1133">Transmembrane helix</keyword>
<evidence type="ECO:0000313" key="4">
    <source>
        <dbReference type="Proteomes" id="UP000031030"/>
    </source>
</evidence>
<reference evidence="3 4" key="1">
    <citation type="submission" date="2014-11" db="EMBL/GenBank/DDBJ databases">
        <title>Genome sequence of Microbacterium mangrovi MUSC 115(T).</title>
        <authorList>
            <person name="Lee L.-H."/>
        </authorList>
    </citation>
    <scope>NUCLEOTIDE SEQUENCE [LARGE SCALE GENOMIC DNA]</scope>
    <source>
        <strain evidence="3 4">MUSC 115</strain>
    </source>
</reference>
<dbReference type="EMBL" id="JTDK01000006">
    <property type="protein sequence ID" value="KHK99063.1"/>
    <property type="molecule type" value="Genomic_DNA"/>
</dbReference>
<dbReference type="OrthoDB" id="5241668at2"/>
<dbReference type="Pfam" id="PF14258">
    <property type="entry name" value="DUF4350"/>
    <property type="match status" value="1"/>
</dbReference>
<evidence type="ECO:0000313" key="3">
    <source>
        <dbReference type="EMBL" id="KHK99063.1"/>
    </source>
</evidence>
<name>A0A0B2ABA6_9MICO</name>
<feature type="domain" description="DUF4350" evidence="2">
    <location>
        <begin position="35"/>
        <end position="202"/>
    </location>
</feature>
<accession>A0A0B2ABA6</accession>
<keyword evidence="4" id="KW-1185">Reference proteome</keyword>
<dbReference type="STRING" id="1348253.LK09_08620"/>
<organism evidence="3 4">
    <name type="scientific">Microbacterium mangrovi</name>
    <dbReference type="NCBI Taxonomy" id="1348253"/>
    <lineage>
        <taxon>Bacteria</taxon>
        <taxon>Bacillati</taxon>
        <taxon>Actinomycetota</taxon>
        <taxon>Actinomycetes</taxon>
        <taxon>Micrococcales</taxon>
        <taxon>Microbacteriaceae</taxon>
        <taxon>Microbacterium</taxon>
    </lineage>
</organism>
<proteinExistence type="predicted"/>
<evidence type="ECO:0000259" key="2">
    <source>
        <dbReference type="Pfam" id="PF14258"/>
    </source>
</evidence>
<feature type="transmembrane region" description="Helical" evidence="1">
    <location>
        <begin position="231"/>
        <end position="249"/>
    </location>
</feature>
<dbReference type="Proteomes" id="UP000031030">
    <property type="component" value="Unassembled WGS sequence"/>
</dbReference>